<accession>A0A164A013</accession>
<evidence type="ECO:0000313" key="3">
    <source>
        <dbReference type="Proteomes" id="UP000076630"/>
    </source>
</evidence>
<comment type="caution">
    <text evidence="2">The sequence shown here is derived from an EMBL/GenBank/DDBJ whole genome shotgun (WGS) entry which is preliminary data.</text>
</comment>
<name>A0A164A013_9FLAO</name>
<dbReference type="PROSITE" id="PS51257">
    <property type="entry name" value="PROKAR_LIPOPROTEIN"/>
    <property type="match status" value="1"/>
</dbReference>
<evidence type="ECO:0000256" key="1">
    <source>
        <dbReference type="SAM" id="SignalP"/>
    </source>
</evidence>
<evidence type="ECO:0008006" key="4">
    <source>
        <dbReference type="Google" id="ProtNLM"/>
    </source>
</evidence>
<dbReference type="InterPro" id="IPR027828">
    <property type="entry name" value="DUF4465"/>
</dbReference>
<keyword evidence="1" id="KW-0732">Signal</keyword>
<gene>
    <name evidence="2" type="ORF">AV926_06570</name>
</gene>
<dbReference type="Pfam" id="PF14717">
    <property type="entry name" value="DUF4465"/>
    <property type="match status" value="1"/>
</dbReference>
<dbReference type="InterPro" id="IPR035986">
    <property type="entry name" value="PKD_dom_sf"/>
</dbReference>
<dbReference type="Proteomes" id="UP000076630">
    <property type="component" value="Unassembled WGS sequence"/>
</dbReference>
<proteinExistence type="predicted"/>
<dbReference type="AlphaFoldDB" id="A0A164A013"/>
<feature type="signal peptide" evidence="1">
    <location>
        <begin position="1"/>
        <end position="25"/>
    </location>
</feature>
<reference evidence="2 3" key="1">
    <citation type="submission" date="2016-01" db="EMBL/GenBank/DDBJ databases">
        <title>Whole genome sequencing of Myroides marinus L41.</title>
        <authorList>
            <person name="Hong K.W."/>
        </authorList>
    </citation>
    <scope>NUCLEOTIDE SEQUENCE [LARGE SCALE GENOMIC DNA]</scope>
    <source>
        <strain evidence="2 3">L41</strain>
    </source>
</reference>
<evidence type="ECO:0000313" key="2">
    <source>
        <dbReference type="EMBL" id="KZE82767.1"/>
    </source>
</evidence>
<feature type="chain" id="PRO_5007848475" description="PKD domain-containing protein" evidence="1">
    <location>
        <begin position="26"/>
        <end position="366"/>
    </location>
</feature>
<dbReference type="OrthoDB" id="975232at2"/>
<protein>
    <recommendedName>
        <fullName evidence="4">PKD domain-containing protein</fullName>
    </recommendedName>
</protein>
<dbReference type="RefSeq" id="WP_038987214.1">
    <property type="nucleotide sequence ID" value="NZ_JWJO01000043.1"/>
</dbReference>
<organism evidence="2 3">
    <name type="scientific">Myroides marinus</name>
    <dbReference type="NCBI Taxonomy" id="703342"/>
    <lineage>
        <taxon>Bacteria</taxon>
        <taxon>Pseudomonadati</taxon>
        <taxon>Bacteroidota</taxon>
        <taxon>Flavobacteriia</taxon>
        <taxon>Flavobacteriales</taxon>
        <taxon>Flavobacteriaceae</taxon>
        <taxon>Myroides</taxon>
    </lineage>
</organism>
<dbReference type="EMBL" id="LQNU01000043">
    <property type="protein sequence ID" value="KZE82767.1"/>
    <property type="molecule type" value="Genomic_DNA"/>
</dbReference>
<dbReference type="Gene3D" id="2.60.120.1350">
    <property type="entry name" value="Protein of unknown function DUF4465"/>
    <property type="match status" value="1"/>
</dbReference>
<sequence>MKKHLLKFSSILFLGLTLSTATVFTSCSNDDNVPYSIPTFSGNVESVTFDEVTIDPKLNNNGASYRWINNATQQVLSTQQILKHTFNTPGTYNLVLSEQNGSSYKYYTYNVIVSKSYNYNYVTLDLSTFNLTDGQATTGGKIWKDTFTDDAVLKSGIFDIKHIAYSEYYTWMGFTVSNSSDNTNQYKGNGWLENQWGTMPQGGVAGKGTPFLVSFADHKPNAKLLDPSKPIAVDRFSSVITLDDPNNSYNAVSANFAISPWPYYGILEGDAYANKFKKGDFFAIHIYGVDKNKKLTSAQPVTHYFVDFREGVNEINTNWNKVDLSSLGEVKYLVFFLETTDVGKWGANTALYFTMDGLTVDKIDKN</sequence>
<dbReference type="SUPFAM" id="SSF49299">
    <property type="entry name" value="PKD domain"/>
    <property type="match status" value="1"/>
</dbReference>
<keyword evidence="3" id="KW-1185">Reference proteome</keyword>